<keyword evidence="13" id="KW-1185">Reference proteome</keyword>
<evidence type="ECO:0000256" key="1">
    <source>
        <dbReference type="ARBA" id="ARBA00004651"/>
    </source>
</evidence>
<keyword evidence="8 9" id="KW-0472">Membrane</keyword>
<dbReference type="CDD" id="cd03254">
    <property type="entry name" value="ABCC_Glucan_exporter_like"/>
    <property type="match status" value="1"/>
</dbReference>
<evidence type="ECO:0000256" key="3">
    <source>
        <dbReference type="ARBA" id="ARBA00022475"/>
    </source>
</evidence>
<feature type="domain" description="ABC transporter" evidence="10">
    <location>
        <begin position="372"/>
        <end position="606"/>
    </location>
</feature>
<dbReference type="InterPro" id="IPR003593">
    <property type="entry name" value="AAA+_ATPase"/>
</dbReference>
<dbReference type="Gene3D" id="1.20.1560.10">
    <property type="entry name" value="ABC transporter type 1, transmembrane domain"/>
    <property type="match status" value="1"/>
</dbReference>
<feature type="domain" description="ABC transmembrane type-1" evidence="11">
    <location>
        <begin position="52"/>
        <end position="338"/>
    </location>
</feature>
<dbReference type="GO" id="GO:0005886">
    <property type="term" value="C:plasma membrane"/>
    <property type="evidence" value="ECO:0007669"/>
    <property type="project" value="UniProtKB-SubCell"/>
</dbReference>
<dbReference type="CDD" id="cd18547">
    <property type="entry name" value="ABC_6TM_Tm288_like"/>
    <property type="match status" value="1"/>
</dbReference>
<dbReference type="InterPro" id="IPR011527">
    <property type="entry name" value="ABC1_TM_dom"/>
</dbReference>
<evidence type="ECO:0000313" key="12">
    <source>
        <dbReference type="EMBL" id="PWJ22690.1"/>
    </source>
</evidence>
<dbReference type="RefSeq" id="WP_181368830.1">
    <property type="nucleotide sequence ID" value="NZ_BAAACK010000014.1"/>
</dbReference>
<dbReference type="AlphaFoldDB" id="A0A2Y9BMB9"/>
<evidence type="ECO:0000259" key="10">
    <source>
        <dbReference type="PROSITE" id="PS50893"/>
    </source>
</evidence>
<keyword evidence="5" id="KW-0547">Nucleotide-binding</keyword>
<evidence type="ECO:0000256" key="7">
    <source>
        <dbReference type="ARBA" id="ARBA00022989"/>
    </source>
</evidence>
<comment type="caution">
    <text evidence="12">The sequence shown here is derived from an EMBL/GenBank/DDBJ whole genome shotgun (WGS) entry which is preliminary data.</text>
</comment>
<evidence type="ECO:0000256" key="2">
    <source>
        <dbReference type="ARBA" id="ARBA00022448"/>
    </source>
</evidence>
<protein>
    <submittedName>
        <fullName evidence="12">ATP-binding cassette subfamily B protein</fullName>
    </submittedName>
</protein>
<feature type="transmembrane region" description="Helical" evidence="9">
    <location>
        <begin position="47"/>
        <end position="67"/>
    </location>
</feature>
<evidence type="ECO:0000256" key="9">
    <source>
        <dbReference type="SAM" id="Phobius"/>
    </source>
</evidence>
<evidence type="ECO:0000256" key="6">
    <source>
        <dbReference type="ARBA" id="ARBA00022840"/>
    </source>
</evidence>
<feature type="transmembrane region" description="Helical" evidence="9">
    <location>
        <begin position="95"/>
        <end position="120"/>
    </location>
</feature>
<reference evidence="12 13" key="1">
    <citation type="submission" date="2018-05" db="EMBL/GenBank/DDBJ databases">
        <title>The Hungate 1000. A catalogue of reference genomes from the rumen microbiome.</title>
        <authorList>
            <person name="Kelly W."/>
        </authorList>
    </citation>
    <scope>NUCLEOTIDE SEQUENCE [LARGE SCALE GENOMIC DNA]</scope>
    <source>
        <strain evidence="12 13">NLAE-zl-C242</strain>
    </source>
</reference>
<dbReference type="InterPro" id="IPR027417">
    <property type="entry name" value="P-loop_NTPase"/>
</dbReference>
<keyword evidence="3" id="KW-1003">Cell membrane</keyword>
<dbReference type="PANTHER" id="PTHR43394:SF1">
    <property type="entry name" value="ATP-BINDING CASSETTE SUB-FAMILY B MEMBER 10, MITOCHONDRIAL"/>
    <property type="match status" value="1"/>
</dbReference>
<dbReference type="EMBL" id="QGDL01000017">
    <property type="protein sequence ID" value="PWJ22690.1"/>
    <property type="molecule type" value="Genomic_DNA"/>
</dbReference>
<dbReference type="PROSITE" id="PS50893">
    <property type="entry name" value="ABC_TRANSPORTER_2"/>
    <property type="match status" value="1"/>
</dbReference>
<evidence type="ECO:0000256" key="5">
    <source>
        <dbReference type="ARBA" id="ARBA00022741"/>
    </source>
</evidence>
<dbReference type="GO" id="GO:0005524">
    <property type="term" value="F:ATP binding"/>
    <property type="evidence" value="ECO:0007669"/>
    <property type="project" value="UniProtKB-KW"/>
</dbReference>
<dbReference type="Pfam" id="PF00005">
    <property type="entry name" value="ABC_tran"/>
    <property type="match status" value="1"/>
</dbReference>
<dbReference type="InterPro" id="IPR003439">
    <property type="entry name" value="ABC_transporter-like_ATP-bd"/>
</dbReference>
<dbReference type="PROSITE" id="PS50929">
    <property type="entry name" value="ABC_TM1F"/>
    <property type="match status" value="1"/>
</dbReference>
<comment type="subcellular location">
    <subcellularLocation>
        <location evidence="1">Cell membrane</location>
        <topology evidence="1">Multi-pass membrane protein</topology>
    </subcellularLocation>
</comment>
<dbReference type="Gene3D" id="3.40.50.300">
    <property type="entry name" value="P-loop containing nucleotide triphosphate hydrolases"/>
    <property type="match status" value="1"/>
</dbReference>
<dbReference type="FunFam" id="1.20.1560.10:FF:000011">
    <property type="entry name" value="Multidrug ABC transporter ATP-binding protein"/>
    <property type="match status" value="1"/>
</dbReference>
<gene>
    <name evidence="12" type="ORF">A8806_11730</name>
</gene>
<sequence length="611" mass="67734">MNNDKITENQAAPEMEVSDFSGLGGTVPKAKDTKKTVKALLSYSKKYIAIIIMAVTTAIAGTVIALVSPEKLKDMTNLITDGIMTNLDMSGIAKIGILLVVLYLLSTILNTIQGWIMATVTQRISQKMRTDISQKINRLPMWFYHKNTTGDILSRITNDVDSLGQNLNNSLTTLVSSATMLAGSLIMMFKTNWVMTVTAIASVILGFLVMMLIMSKSQKHFDNQQKYLGKINGHIEETYTGHTIVKAYNAEQQMYEPFKSLNKKLNKSTYMAQFLSGLMMPVMTFVDNLGYVAVIVVGAALALKGHISFGVIVAFLVYVRYFTQPLTQIAQLAQGLQMAVAAGERVFEFLDAEEMADESHKNIKPQTVTGHVEFRNVKFGYEGTDKIIIHNFSAKARPGQKIAIVGPTGAGKTTLVNLLMRFNEINSGEILIDGVPISQMTREQVHSLFCMVLQDTWLFEGTIRENIVYNKQDVTDEMLKQACKAVGLHHFIRTLPKGYDTVINDKISLSAGQRQQITIARAMIDNAPMLILDEATSSIDTRTEALIQNAMDKLMQGRTSFVIAHRLSTIKNADIILVLKDGDIIESGSHMELMEKGGFYAELYNSQFEVA</sequence>
<dbReference type="GO" id="GO:0016887">
    <property type="term" value="F:ATP hydrolysis activity"/>
    <property type="evidence" value="ECO:0007669"/>
    <property type="project" value="InterPro"/>
</dbReference>
<feature type="transmembrane region" description="Helical" evidence="9">
    <location>
        <begin position="269"/>
        <end position="286"/>
    </location>
</feature>
<keyword evidence="2" id="KW-0813">Transport</keyword>
<dbReference type="FunFam" id="3.40.50.300:FF:000287">
    <property type="entry name" value="Multidrug ABC transporter ATP-binding protein"/>
    <property type="match status" value="1"/>
</dbReference>
<name>A0A2Y9BMB9_9FIRM</name>
<evidence type="ECO:0000256" key="4">
    <source>
        <dbReference type="ARBA" id="ARBA00022692"/>
    </source>
</evidence>
<proteinExistence type="predicted"/>
<organism evidence="12 13">
    <name type="scientific">Faecalicatena orotica</name>
    <dbReference type="NCBI Taxonomy" id="1544"/>
    <lineage>
        <taxon>Bacteria</taxon>
        <taxon>Bacillati</taxon>
        <taxon>Bacillota</taxon>
        <taxon>Clostridia</taxon>
        <taxon>Lachnospirales</taxon>
        <taxon>Lachnospiraceae</taxon>
        <taxon>Faecalicatena</taxon>
    </lineage>
</organism>
<feature type="transmembrane region" description="Helical" evidence="9">
    <location>
        <begin position="292"/>
        <end position="319"/>
    </location>
</feature>
<feature type="transmembrane region" description="Helical" evidence="9">
    <location>
        <begin position="195"/>
        <end position="214"/>
    </location>
</feature>
<dbReference type="SUPFAM" id="SSF90123">
    <property type="entry name" value="ABC transporter transmembrane region"/>
    <property type="match status" value="1"/>
</dbReference>
<dbReference type="Pfam" id="PF00664">
    <property type="entry name" value="ABC_membrane"/>
    <property type="match status" value="1"/>
</dbReference>
<evidence type="ECO:0000259" key="11">
    <source>
        <dbReference type="PROSITE" id="PS50929"/>
    </source>
</evidence>
<dbReference type="Proteomes" id="UP000245845">
    <property type="component" value="Unassembled WGS sequence"/>
</dbReference>
<dbReference type="InterPro" id="IPR039421">
    <property type="entry name" value="Type_1_exporter"/>
</dbReference>
<dbReference type="SMART" id="SM00382">
    <property type="entry name" value="AAA"/>
    <property type="match status" value="1"/>
</dbReference>
<dbReference type="GO" id="GO:0015421">
    <property type="term" value="F:ABC-type oligopeptide transporter activity"/>
    <property type="evidence" value="ECO:0007669"/>
    <property type="project" value="TreeGrafter"/>
</dbReference>
<evidence type="ECO:0000313" key="13">
    <source>
        <dbReference type="Proteomes" id="UP000245845"/>
    </source>
</evidence>
<dbReference type="PANTHER" id="PTHR43394">
    <property type="entry name" value="ATP-DEPENDENT PERMEASE MDL1, MITOCHONDRIAL"/>
    <property type="match status" value="1"/>
</dbReference>
<evidence type="ECO:0000256" key="8">
    <source>
        <dbReference type="ARBA" id="ARBA00023136"/>
    </source>
</evidence>
<accession>A0A2Y9BMB9</accession>
<dbReference type="InterPro" id="IPR036640">
    <property type="entry name" value="ABC1_TM_sf"/>
</dbReference>
<keyword evidence="6 12" id="KW-0067">ATP-binding</keyword>
<keyword evidence="7 9" id="KW-1133">Transmembrane helix</keyword>
<dbReference type="SUPFAM" id="SSF52540">
    <property type="entry name" value="P-loop containing nucleoside triphosphate hydrolases"/>
    <property type="match status" value="1"/>
</dbReference>
<feature type="transmembrane region" description="Helical" evidence="9">
    <location>
        <begin position="171"/>
        <end position="189"/>
    </location>
</feature>
<keyword evidence="4 9" id="KW-0812">Transmembrane</keyword>